<feature type="region of interest" description="Disordered" evidence="1">
    <location>
        <begin position="175"/>
        <end position="203"/>
    </location>
</feature>
<feature type="compositionally biased region" description="Polar residues" evidence="1">
    <location>
        <begin position="347"/>
        <end position="357"/>
    </location>
</feature>
<evidence type="ECO:0000313" key="3">
    <source>
        <dbReference type="Proteomes" id="UP000784294"/>
    </source>
</evidence>
<dbReference type="Proteomes" id="UP000784294">
    <property type="component" value="Unassembled WGS sequence"/>
</dbReference>
<evidence type="ECO:0000313" key="2">
    <source>
        <dbReference type="EMBL" id="VEL12219.1"/>
    </source>
</evidence>
<feature type="compositionally biased region" description="Polar residues" evidence="1">
    <location>
        <begin position="558"/>
        <end position="572"/>
    </location>
</feature>
<evidence type="ECO:0000256" key="1">
    <source>
        <dbReference type="SAM" id="MobiDB-lite"/>
    </source>
</evidence>
<feature type="region of interest" description="Disordered" evidence="1">
    <location>
        <begin position="347"/>
        <end position="369"/>
    </location>
</feature>
<dbReference type="EMBL" id="CAAALY010014129">
    <property type="protein sequence ID" value="VEL12219.1"/>
    <property type="molecule type" value="Genomic_DNA"/>
</dbReference>
<feature type="compositionally biased region" description="Low complexity" evidence="1">
    <location>
        <begin position="185"/>
        <end position="203"/>
    </location>
</feature>
<comment type="caution">
    <text evidence="2">The sequence shown here is derived from an EMBL/GenBank/DDBJ whole genome shotgun (WGS) entry which is preliminary data.</text>
</comment>
<gene>
    <name evidence="2" type="ORF">PXEA_LOCUS5659</name>
</gene>
<protein>
    <submittedName>
        <fullName evidence="2">Uncharacterized protein</fullName>
    </submittedName>
</protein>
<proteinExistence type="predicted"/>
<reference evidence="2" key="1">
    <citation type="submission" date="2018-11" db="EMBL/GenBank/DDBJ databases">
        <authorList>
            <consortium name="Pathogen Informatics"/>
        </authorList>
    </citation>
    <scope>NUCLEOTIDE SEQUENCE</scope>
</reference>
<feature type="region of interest" description="Disordered" evidence="1">
    <location>
        <begin position="549"/>
        <end position="572"/>
    </location>
</feature>
<feature type="region of interest" description="Disordered" evidence="1">
    <location>
        <begin position="262"/>
        <end position="293"/>
    </location>
</feature>
<sequence>MALTKCRRTIVLRHLYLLLQYLEKTADFWFSPNVSTSEVPHSSAISGAVCLKSSFFDGSTSDNPPNICAMTTDWTSAVPSSLSIRRSQRLRPALLDASDIKIDFNVLLSFYLLPDFIATFVSVFGTNTFSACLSPTKEVLVPAPPPSTTSDDTDPQTDLVQSNLLEVRSSRQKLVPLSPGSRPVSSQISHDISSRSAPMSSASMLPQSDFSVRERGGSHLRTFDLAAGGDGAGVRAGHRGLTTPGISIGSSSTQITLYGDRRPRSPPLLHNDSAVPPSPRAWDQSRSATASAHHNIPRLKVTPGQLDYTPMATINISSATTDSAAAVTKEPIIETNSHTPITRKIQLTSTPEQSEGYSESHRSLSRGTKPVLSLASGSGDLEAASAAKRLKLSCSPPQSLSAVDEGLVNFCLNLSKLEETPTGSDGGSGIVLRSRTTCPLRSNQAHSQVPGLSLDAIHSVRSTEQSRQASGIKLEPMRWQAPRAAGSSISRSLGRRLVSVRDHAKCLSDPVVRLSAAPGVFLRSAVRETQSPISRIKSDIDANVLSSHTSSLGSRSSWQTRLRNRTPTALGF</sequence>
<keyword evidence="3" id="KW-1185">Reference proteome</keyword>
<organism evidence="2 3">
    <name type="scientific">Protopolystoma xenopodis</name>
    <dbReference type="NCBI Taxonomy" id="117903"/>
    <lineage>
        <taxon>Eukaryota</taxon>
        <taxon>Metazoa</taxon>
        <taxon>Spiralia</taxon>
        <taxon>Lophotrochozoa</taxon>
        <taxon>Platyhelminthes</taxon>
        <taxon>Monogenea</taxon>
        <taxon>Polyopisthocotylea</taxon>
        <taxon>Polystomatidea</taxon>
        <taxon>Polystomatidae</taxon>
        <taxon>Protopolystoma</taxon>
    </lineage>
</organism>
<accession>A0A448WHY9</accession>
<dbReference type="AlphaFoldDB" id="A0A448WHY9"/>
<name>A0A448WHY9_9PLAT</name>